<feature type="transmembrane region" description="Helical" evidence="7">
    <location>
        <begin position="197"/>
        <end position="215"/>
    </location>
</feature>
<dbReference type="Pfam" id="PF00528">
    <property type="entry name" value="BPD_transp_1"/>
    <property type="match status" value="1"/>
</dbReference>
<name>A0A9X7VY85_9BACL</name>
<dbReference type="PROSITE" id="PS50928">
    <property type="entry name" value="ABC_TM1"/>
    <property type="match status" value="1"/>
</dbReference>
<protein>
    <submittedName>
        <fullName evidence="9">ABC transporter permease</fullName>
    </submittedName>
</protein>
<feature type="transmembrane region" description="Helical" evidence="7">
    <location>
        <begin position="114"/>
        <end position="137"/>
    </location>
</feature>
<dbReference type="Gene3D" id="1.10.3720.10">
    <property type="entry name" value="MetI-like"/>
    <property type="match status" value="1"/>
</dbReference>
<dbReference type="Proteomes" id="UP000663505">
    <property type="component" value="Chromosome"/>
</dbReference>
<evidence type="ECO:0000259" key="8">
    <source>
        <dbReference type="PROSITE" id="PS50928"/>
    </source>
</evidence>
<dbReference type="GO" id="GO:0005886">
    <property type="term" value="C:plasma membrane"/>
    <property type="evidence" value="ECO:0007669"/>
    <property type="project" value="UniProtKB-SubCell"/>
</dbReference>
<evidence type="ECO:0000256" key="3">
    <source>
        <dbReference type="ARBA" id="ARBA00022475"/>
    </source>
</evidence>
<keyword evidence="2 7" id="KW-0813">Transport</keyword>
<dbReference type="RefSeq" id="WP_206656605.1">
    <property type="nucleotide sequence ID" value="NZ_CP071182.1"/>
</dbReference>
<dbReference type="InterPro" id="IPR025966">
    <property type="entry name" value="OppC_N"/>
</dbReference>
<evidence type="ECO:0000256" key="2">
    <source>
        <dbReference type="ARBA" id="ARBA00022448"/>
    </source>
</evidence>
<dbReference type="SUPFAM" id="SSF161098">
    <property type="entry name" value="MetI-like"/>
    <property type="match status" value="1"/>
</dbReference>
<dbReference type="InterPro" id="IPR000515">
    <property type="entry name" value="MetI-like"/>
</dbReference>
<dbReference type="EMBL" id="CP071182">
    <property type="protein sequence ID" value="QSO47248.1"/>
    <property type="molecule type" value="Genomic_DNA"/>
</dbReference>
<comment type="subcellular location">
    <subcellularLocation>
        <location evidence="1 7">Cell membrane</location>
        <topology evidence="1 7">Multi-pass membrane protein</topology>
    </subcellularLocation>
</comment>
<evidence type="ECO:0000313" key="10">
    <source>
        <dbReference type="Proteomes" id="UP000663505"/>
    </source>
</evidence>
<dbReference type="PANTHER" id="PTHR43386:SF1">
    <property type="entry name" value="D,D-DIPEPTIDE TRANSPORT SYSTEM PERMEASE PROTEIN DDPC-RELATED"/>
    <property type="match status" value="1"/>
</dbReference>
<dbReference type="InterPro" id="IPR050366">
    <property type="entry name" value="BP-dependent_transpt_permease"/>
</dbReference>
<dbReference type="InterPro" id="IPR035906">
    <property type="entry name" value="MetI-like_sf"/>
</dbReference>
<keyword evidence="6 7" id="KW-0472">Membrane</keyword>
<comment type="similarity">
    <text evidence="7">Belongs to the binding-protein-dependent transport system permease family.</text>
</comment>
<dbReference type="Pfam" id="PF12911">
    <property type="entry name" value="OppC_N"/>
    <property type="match status" value="1"/>
</dbReference>
<evidence type="ECO:0000313" key="9">
    <source>
        <dbReference type="EMBL" id="QSO47248.1"/>
    </source>
</evidence>
<sequence length="285" mass="30801">MTDNVKQQSPIQIVWRNKKARIGIVILTLFVLMALFGPLLAPYSVTNTSFAPAQGPTAAHWLGTTQSGQDVFTQLLYGARVSMFVGFVSGGIVILVALVVGFVAGYFGGMVDDILSLVMNIMLVLPGLPLMILIAAYIPHHGIGEIIFVMSLTGWAFGGRTLRAQMLTLSRQDYVLSARFAGENPFRIIFREILPNMLSYIIANFFGAVTGAVLAEAGLEFLGLGNPSITSWGTMIYWAQNGDALLNGQWAWIIAPGLCIALLASSMTLINFGIDTVANPRLQED</sequence>
<proteinExistence type="inferred from homology"/>
<keyword evidence="4 7" id="KW-0812">Transmembrane</keyword>
<dbReference type="AlphaFoldDB" id="A0A9X7VY85"/>
<evidence type="ECO:0000256" key="5">
    <source>
        <dbReference type="ARBA" id="ARBA00022989"/>
    </source>
</evidence>
<feature type="transmembrane region" description="Helical" evidence="7">
    <location>
        <begin position="84"/>
        <end position="107"/>
    </location>
</feature>
<dbReference type="PANTHER" id="PTHR43386">
    <property type="entry name" value="OLIGOPEPTIDE TRANSPORT SYSTEM PERMEASE PROTEIN APPC"/>
    <property type="match status" value="1"/>
</dbReference>
<feature type="transmembrane region" description="Helical" evidence="7">
    <location>
        <begin position="20"/>
        <end position="41"/>
    </location>
</feature>
<evidence type="ECO:0000256" key="7">
    <source>
        <dbReference type="RuleBase" id="RU363032"/>
    </source>
</evidence>
<feature type="transmembrane region" description="Helical" evidence="7">
    <location>
        <begin position="143"/>
        <end position="162"/>
    </location>
</feature>
<keyword evidence="3" id="KW-1003">Cell membrane</keyword>
<dbReference type="GO" id="GO:0071916">
    <property type="term" value="F:dipeptide transmembrane transporter activity"/>
    <property type="evidence" value="ECO:0007669"/>
    <property type="project" value="TreeGrafter"/>
</dbReference>
<feature type="transmembrane region" description="Helical" evidence="7">
    <location>
        <begin position="250"/>
        <end position="274"/>
    </location>
</feature>
<reference evidence="9 10" key="1">
    <citation type="submission" date="2021-02" db="EMBL/GenBank/DDBJ databases">
        <title>Alicyclobacillus curvatus sp. nov. and Alicyclobacillus mengziensis sp. nov., two acidophilic bacteria isolated from acid mine drainage.</title>
        <authorList>
            <person name="Huang Y."/>
        </authorList>
    </citation>
    <scope>NUCLEOTIDE SEQUENCE [LARGE SCALE GENOMIC DNA]</scope>
    <source>
        <strain evidence="9 10">S30H14</strain>
    </source>
</reference>
<keyword evidence="5 7" id="KW-1133">Transmembrane helix</keyword>
<gene>
    <name evidence="9" type="ORF">JZ786_23110</name>
</gene>
<evidence type="ECO:0000256" key="6">
    <source>
        <dbReference type="ARBA" id="ARBA00023136"/>
    </source>
</evidence>
<keyword evidence="10" id="KW-1185">Reference proteome</keyword>
<dbReference type="KEGG" id="afx:JZ786_23110"/>
<feature type="domain" description="ABC transmembrane type-1" evidence="8">
    <location>
        <begin position="79"/>
        <end position="271"/>
    </location>
</feature>
<evidence type="ECO:0000256" key="1">
    <source>
        <dbReference type="ARBA" id="ARBA00004651"/>
    </source>
</evidence>
<dbReference type="CDD" id="cd06261">
    <property type="entry name" value="TM_PBP2"/>
    <property type="match status" value="1"/>
</dbReference>
<organism evidence="9 10">
    <name type="scientific">Alicyclobacillus mengziensis</name>
    <dbReference type="NCBI Taxonomy" id="2931921"/>
    <lineage>
        <taxon>Bacteria</taxon>
        <taxon>Bacillati</taxon>
        <taxon>Bacillota</taxon>
        <taxon>Bacilli</taxon>
        <taxon>Bacillales</taxon>
        <taxon>Alicyclobacillaceae</taxon>
        <taxon>Alicyclobacillus</taxon>
    </lineage>
</organism>
<accession>A0A9X7VY85</accession>
<evidence type="ECO:0000256" key="4">
    <source>
        <dbReference type="ARBA" id="ARBA00022692"/>
    </source>
</evidence>